<sequence>MYEEFADMLVEFGIPLLVYLPANGECGHLEHGTWVKDSETPPVEVSEPLVVPSKTSLYSMEVQHNAGGETQSYDAVWYSTMEAPKGTVVENKRTGRKYVVDHERDYTDYSDVHEYDLKGASNHD</sequence>
<protein>
    <submittedName>
        <fullName evidence="1">Uncharacterized protein</fullName>
    </submittedName>
</protein>
<evidence type="ECO:0000313" key="1">
    <source>
        <dbReference type="EMBL" id="QCZ53567.1"/>
    </source>
</evidence>
<name>A0A5B7Y089_LEVBR</name>
<dbReference type="EMBL" id="CP031198">
    <property type="protein sequence ID" value="QCZ53567.1"/>
    <property type="molecule type" value="Genomic_DNA"/>
</dbReference>
<accession>A0A5B7Y089</accession>
<reference evidence="1 2" key="1">
    <citation type="submission" date="2018-07" db="EMBL/GenBank/DDBJ databases">
        <authorList>
            <person name="Feyereisen M."/>
        </authorList>
    </citation>
    <scope>NUCLEOTIDE SEQUENCE [LARGE SCALE GENOMIC DNA]</scope>
    <source>
        <strain evidence="1 2">UCCLBBS449</strain>
    </source>
</reference>
<gene>
    <name evidence="1" type="ORF">UCCLBBS449_1632</name>
</gene>
<evidence type="ECO:0000313" key="2">
    <source>
        <dbReference type="Proteomes" id="UP000307074"/>
    </source>
</evidence>
<proteinExistence type="predicted"/>
<organism evidence="1 2">
    <name type="scientific">Levilactobacillus brevis</name>
    <name type="common">Lactobacillus brevis</name>
    <dbReference type="NCBI Taxonomy" id="1580"/>
    <lineage>
        <taxon>Bacteria</taxon>
        <taxon>Bacillati</taxon>
        <taxon>Bacillota</taxon>
        <taxon>Bacilli</taxon>
        <taxon>Lactobacillales</taxon>
        <taxon>Lactobacillaceae</taxon>
        <taxon>Levilactobacillus</taxon>
    </lineage>
</organism>
<dbReference type="AlphaFoldDB" id="A0A5B7Y089"/>
<dbReference type="Proteomes" id="UP000307074">
    <property type="component" value="Chromosome"/>
</dbReference>